<keyword evidence="2" id="KW-1185">Reference proteome</keyword>
<dbReference type="AlphaFoldDB" id="W1Q2Q2"/>
<dbReference type="STRING" id="592010.GCWU000182_001543"/>
<sequence length="293" mass="33240">MIQLENEQVIVKIKEMGAELTSVLDRASGYEFIWQGDPNYWGRQAPILFPIVGSLKEGAVSYQGQDYHLPRHGFARDSYFRVIAQSQQAVTFELTSNDETKALYPFDFVLQVSYILSGPRLTVSYTVHNPNSSQVLYYNIGGHPAFNVCQNDKDEFDEVYLSFQPQEMLRHIPLDVASGLIELNKARYQELSRMELSHKTFKKDALIYQIKPETELLLEDAQASIGLSHHGMTFVGIWSPYPAKAPFVCLEPWAGIADSSETSGQWPEKYQVIEVGPSNVSTHDYTLTFTKKN</sequence>
<dbReference type="GO" id="GO:0030246">
    <property type="term" value="F:carbohydrate binding"/>
    <property type="evidence" value="ECO:0007669"/>
    <property type="project" value="InterPro"/>
</dbReference>
<dbReference type="GO" id="GO:0005975">
    <property type="term" value="P:carbohydrate metabolic process"/>
    <property type="evidence" value="ECO:0007669"/>
    <property type="project" value="InterPro"/>
</dbReference>
<dbReference type="SUPFAM" id="SSF74650">
    <property type="entry name" value="Galactose mutarotase-like"/>
    <property type="match status" value="1"/>
</dbReference>
<dbReference type="Proteomes" id="UP000019050">
    <property type="component" value="Unassembled WGS sequence"/>
</dbReference>
<proteinExistence type="predicted"/>
<dbReference type="CDD" id="cd09024">
    <property type="entry name" value="Aldose_epim_lacX"/>
    <property type="match status" value="1"/>
</dbReference>
<organism evidence="1 2">
    <name type="scientific">Abiotrophia defectiva ATCC 49176</name>
    <dbReference type="NCBI Taxonomy" id="592010"/>
    <lineage>
        <taxon>Bacteria</taxon>
        <taxon>Bacillati</taxon>
        <taxon>Bacillota</taxon>
        <taxon>Bacilli</taxon>
        <taxon>Lactobacillales</taxon>
        <taxon>Aerococcaceae</taxon>
        <taxon>Abiotrophia</taxon>
    </lineage>
</organism>
<comment type="caution">
    <text evidence="1">The sequence shown here is derived from an EMBL/GenBank/DDBJ whole genome shotgun (WGS) entry which is preliminary data.</text>
</comment>
<reference evidence="1" key="1">
    <citation type="submission" date="2013-06" db="EMBL/GenBank/DDBJ databases">
        <authorList>
            <person name="Weinstock G."/>
            <person name="Sodergren E."/>
            <person name="Clifton S."/>
            <person name="Fulton L."/>
            <person name="Fulton B."/>
            <person name="Courtney L."/>
            <person name="Fronick C."/>
            <person name="Harrison M."/>
            <person name="Strong C."/>
            <person name="Farmer C."/>
            <person name="Delahaunty K."/>
            <person name="Markovic C."/>
            <person name="Hall O."/>
            <person name="Minx P."/>
            <person name="Tomlinson C."/>
            <person name="Mitreva M."/>
            <person name="Nelson J."/>
            <person name="Hou S."/>
            <person name="Wollam A."/>
            <person name="Pepin K.H."/>
            <person name="Johnson M."/>
            <person name="Bhonagiri V."/>
            <person name="Nash W.E."/>
            <person name="Warren W."/>
            <person name="Chinwalla A."/>
            <person name="Mardis E.R."/>
            <person name="Wilson R.K."/>
        </authorList>
    </citation>
    <scope>NUCLEOTIDE SEQUENCE [LARGE SCALE GENOMIC DNA]</scope>
    <source>
        <strain evidence="1">ATCC 49176</strain>
    </source>
</reference>
<name>W1Q2Q2_ABIDE</name>
<dbReference type="GO" id="GO:0016853">
    <property type="term" value="F:isomerase activity"/>
    <property type="evidence" value="ECO:0007669"/>
    <property type="project" value="InterPro"/>
</dbReference>
<dbReference type="HOGENOM" id="CLU_057834_1_0_9"/>
<dbReference type="GeneID" id="84818041"/>
<dbReference type="Pfam" id="PF01263">
    <property type="entry name" value="Aldose_epim"/>
    <property type="match status" value="1"/>
</dbReference>
<evidence type="ECO:0000313" key="2">
    <source>
        <dbReference type="Proteomes" id="UP000019050"/>
    </source>
</evidence>
<dbReference type="InterPro" id="IPR014718">
    <property type="entry name" value="GH-type_carb-bd"/>
</dbReference>
<dbReference type="InterPro" id="IPR008183">
    <property type="entry name" value="Aldose_1/G6P_1-epimerase"/>
</dbReference>
<dbReference type="InterPro" id="IPR037481">
    <property type="entry name" value="LacX"/>
</dbReference>
<dbReference type="EMBL" id="ACIN03000013">
    <property type="protein sequence ID" value="ESK65382.1"/>
    <property type="molecule type" value="Genomic_DNA"/>
</dbReference>
<dbReference type="InterPro" id="IPR011013">
    <property type="entry name" value="Gal_mutarotase_sf_dom"/>
</dbReference>
<gene>
    <name evidence="1" type="ORF">GCWU000182_001543</name>
</gene>
<accession>W1Q2Q2</accession>
<dbReference type="RefSeq" id="WP_023392185.1">
    <property type="nucleotide sequence ID" value="NZ_KI535340.1"/>
</dbReference>
<evidence type="ECO:0000313" key="1">
    <source>
        <dbReference type="EMBL" id="ESK65382.1"/>
    </source>
</evidence>
<dbReference type="OrthoDB" id="9795355at2"/>
<protein>
    <submittedName>
        <fullName evidence="1">Aldose 1-epimerase</fullName>
    </submittedName>
</protein>
<dbReference type="Gene3D" id="2.70.98.10">
    <property type="match status" value="1"/>
</dbReference>
<dbReference type="eggNOG" id="COG2017">
    <property type="taxonomic scope" value="Bacteria"/>
</dbReference>